<accession>A0A165PSC4</accession>
<name>A0A165PSC4_9AGAM</name>
<protein>
    <submittedName>
        <fullName evidence="3">Uncharacterized protein</fullName>
    </submittedName>
</protein>
<evidence type="ECO:0000313" key="3">
    <source>
        <dbReference type="EMBL" id="KZT21423.1"/>
    </source>
</evidence>
<feature type="transmembrane region" description="Helical" evidence="2">
    <location>
        <begin position="316"/>
        <end position="335"/>
    </location>
</feature>
<dbReference type="InParanoid" id="A0A165PSC4"/>
<dbReference type="OrthoDB" id="9988102at2759"/>
<keyword evidence="4" id="KW-1185">Reference proteome</keyword>
<sequence>MQPNIAYDAYDTPWPDTPDDDNDEGGGGDNDDDNSGSDDDIAHDRLFRIGRLRPAYPLRYRTSYETRYPESSLNFPSESDSLFTAGMSTYPEDYPEETVYQTRYRTADTPFEPDPLYTAAMSRYSSRHRDAPTPLQSATSAFQGMRSYETEFGRRYYRRRSRGRSESPLTALGGEDLELDGILDRETNSAFPFMLKIYRGRKSTSLVIQEDWEDERLFTEFSRCYDELRSWRKYFSLRTFSTLILIWTDPADIAARYGKAPPEKEFAKYKRLPHIRVRHYLQYPEEARGSVQFVQWITLDEKHGVLFEERWSPYRIAPVALIPIITSLMVAILRVHLNVVSDEALTTANVCITAYFTCLAAVTLLNWMQYI</sequence>
<proteinExistence type="predicted"/>
<feature type="region of interest" description="Disordered" evidence="1">
    <location>
        <begin position="1"/>
        <end position="42"/>
    </location>
</feature>
<keyword evidence="2" id="KW-0472">Membrane</keyword>
<organism evidence="3 4">
    <name type="scientific">Neolentinus lepideus HHB14362 ss-1</name>
    <dbReference type="NCBI Taxonomy" id="1314782"/>
    <lineage>
        <taxon>Eukaryota</taxon>
        <taxon>Fungi</taxon>
        <taxon>Dikarya</taxon>
        <taxon>Basidiomycota</taxon>
        <taxon>Agaricomycotina</taxon>
        <taxon>Agaricomycetes</taxon>
        <taxon>Gloeophyllales</taxon>
        <taxon>Gloeophyllaceae</taxon>
        <taxon>Neolentinus</taxon>
    </lineage>
</organism>
<keyword evidence="2" id="KW-0812">Transmembrane</keyword>
<reference evidence="3 4" key="1">
    <citation type="journal article" date="2016" name="Mol. Biol. Evol.">
        <title>Comparative Genomics of Early-Diverging Mushroom-Forming Fungi Provides Insights into the Origins of Lignocellulose Decay Capabilities.</title>
        <authorList>
            <person name="Nagy L.G."/>
            <person name="Riley R."/>
            <person name="Tritt A."/>
            <person name="Adam C."/>
            <person name="Daum C."/>
            <person name="Floudas D."/>
            <person name="Sun H."/>
            <person name="Yadav J.S."/>
            <person name="Pangilinan J."/>
            <person name="Larsson K.H."/>
            <person name="Matsuura K."/>
            <person name="Barry K."/>
            <person name="Labutti K."/>
            <person name="Kuo R."/>
            <person name="Ohm R.A."/>
            <person name="Bhattacharya S.S."/>
            <person name="Shirouzu T."/>
            <person name="Yoshinaga Y."/>
            <person name="Martin F.M."/>
            <person name="Grigoriev I.V."/>
            <person name="Hibbett D.S."/>
        </authorList>
    </citation>
    <scope>NUCLEOTIDE SEQUENCE [LARGE SCALE GENOMIC DNA]</scope>
    <source>
        <strain evidence="3 4">HHB14362 ss-1</strain>
    </source>
</reference>
<feature type="compositionally biased region" description="Acidic residues" evidence="1">
    <location>
        <begin position="17"/>
        <end position="39"/>
    </location>
</feature>
<evidence type="ECO:0000256" key="2">
    <source>
        <dbReference type="SAM" id="Phobius"/>
    </source>
</evidence>
<dbReference type="STRING" id="1314782.A0A165PSC4"/>
<feature type="transmembrane region" description="Helical" evidence="2">
    <location>
        <begin position="347"/>
        <end position="368"/>
    </location>
</feature>
<gene>
    <name evidence="3" type="ORF">NEOLEDRAFT_758692</name>
</gene>
<evidence type="ECO:0000256" key="1">
    <source>
        <dbReference type="SAM" id="MobiDB-lite"/>
    </source>
</evidence>
<dbReference type="Proteomes" id="UP000076761">
    <property type="component" value="Unassembled WGS sequence"/>
</dbReference>
<dbReference type="AlphaFoldDB" id="A0A165PSC4"/>
<dbReference type="EMBL" id="KV425607">
    <property type="protein sequence ID" value="KZT21423.1"/>
    <property type="molecule type" value="Genomic_DNA"/>
</dbReference>
<keyword evidence="2" id="KW-1133">Transmembrane helix</keyword>
<evidence type="ECO:0000313" key="4">
    <source>
        <dbReference type="Proteomes" id="UP000076761"/>
    </source>
</evidence>